<comment type="similarity">
    <text evidence="2">Belongs to the major facilitator superfamily.</text>
</comment>
<feature type="transmembrane region" description="Helical" evidence="8">
    <location>
        <begin position="104"/>
        <end position="122"/>
    </location>
</feature>
<keyword evidence="3" id="KW-0813">Transport</keyword>
<evidence type="ECO:0000256" key="1">
    <source>
        <dbReference type="ARBA" id="ARBA00004651"/>
    </source>
</evidence>
<dbReference type="OrthoDB" id="63984at2"/>
<keyword evidence="7 8" id="KW-0472">Membrane</keyword>
<dbReference type="Gene3D" id="1.20.1250.20">
    <property type="entry name" value="MFS general substrate transporter like domains"/>
    <property type="match status" value="1"/>
</dbReference>
<feature type="domain" description="Major facilitator superfamily (MFS) profile" evidence="9">
    <location>
        <begin position="8"/>
        <end position="384"/>
    </location>
</feature>
<dbReference type="EMBL" id="QPJY01000007">
    <property type="protein sequence ID" value="RCX28270.1"/>
    <property type="molecule type" value="Genomic_DNA"/>
</dbReference>
<evidence type="ECO:0000256" key="7">
    <source>
        <dbReference type="ARBA" id="ARBA00023136"/>
    </source>
</evidence>
<dbReference type="Proteomes" id="UP000252707">
    <property type="component" value="Unassembled WGS sequence"/>
</dbReference>
<dbReference type="Pfam" id="PF07690">
    <property type="entry name" value="MFS_1"/>
    <property type="match status" value="1"/>
</dbReference>
<proteinExistence type="inferred from homology"/>
<comment type="subcellular location">
    <subcellularLocation>
        <location evidence="1">Cell membrane</location>
        <topology evidence="1">Multi-pass membrane protein</topology>
    </subcellularLocation>
</comment>
<keyword evidence="11" id="KW-1185">Reference proteome</keyword>
<dbReference type="InterPro" id="IPR011701">
    <property type="entry name" value="MFS"/>
</dbReference>
<feature type="transmembrane region" description="Helical" evidence="8">
    <location>
        <begin position="161"/>
        <end position="183"/>
    </location>
</feature>
<dbReference type="PANTHER" id="PTHR43271">
    <property type="entry name" value="BLL2771 PROTEIN"/>
    <property type="match status" value="1"/>
</dbReference>
<gene>
    <name evidence="10" type="ORF">DFQ59_10713</name>
</gene>
<evidence type="ECO:0000256" key="5">
    <source>
        <dbReference type="ARBA" id="ARBA00022692"/>
    </source>
</evidence>
<evidence type="ECO:0000256" key="8">
    <source>
        <dbReference type="SAM" id="Phobius"/>
    </source>
</evidence>
<evidence type="ECO:0000256" key="4">
    <source>
        <dbReference type="ARBA" id="ARBA00022475"/>
    </source>
</evidence>
<dbReference type="GO" id="GO:0022857">
    <property type="term" value="F:transmembrane transporter activity"/>
    <property type="evidence" value="ECO:0007669"/>
    <property type="project" value="InterPro"/>
</dbReference>
<sequence>MSNVSPRGLQLAVFALVAAAFTNIYITQPVLPVLQREFGASPTEVSFTVAAVILGVALANLPFGRLADRVDVRRLILAGGVLVAVSGLVCAVTENLWLLVAARFVQGLFIPAVTTSLAAHLSRSLPLERLNVVMGAYISATVAGGLGGRLLGGWLHPPAHWRWAFVTAAALLLAATLFALRVLPRPEAGTRPEPDTGGYLDLLRRPEILRIYAVAFAAFFVFSSLFNYLPFRLEGPPFGLPTGVITLIYLAYVVGIGMGPLAGRLSNRYGNAATLLGGTLVLGGSIGLTLLPSLWTVVIGLVGICAGFFAMHAAAAGSLNRRLSGSRGRANALYVLFYYLGGWTGISVCGLAWSRAGWGAVVSLDLALLAIPLAVAWFVHRQGGPAPASG</sequence>
<feature type="transmembrane region" description="Helical" evidence="8">
    <location>
        <begin position="331"/>
        <end position="353"/>
    </location>
</feature>
<dbReference type="SUPFAM" id="SSF103473">
    <property type="entry name" value="MFS general substrate transporter"/>
    <property type="match status" value="1"/>
</dbReference>
<keyword evidence="4" id="KW-1003">Cell membrane</keyword>
<feature type="transmembrane region" description="Helical" evidence="8">
    <location>
        <begin position="211"/>
        <end position="231"/>
    </location>
</feature>
<evidence type="ECO:0000256" key="3">
    <source>
        <dbReference type="ARBA" id="ARBA00022448"/>
    </source>
</evidence>
<feature type="transmembrane region" description="Helical" evidence="8">
    <location>
        <begin position="243"/>
        <end position="262"/>
    </location>
</feature>
<dbReference type="InterPro" id="IPR036259">
    <property type="entry name" value="MFS_trans_sf"/>
</dbReference>
<feature type="transmembrane region" description="Helical" evidence="8">
    <location>
        <begin position="359"/>
        <end position="379"/>
    </location>
</feature>
<dbReference type="AlphaFoldDB" id="A0A369C2S1"/>
<comment type="caution">
    <text evidence="10">The sequence shown here is derived from an EMBL/GenBank/DDBJ whole genome shotgun (WGS) entry which is preliminary data.</text>
</comment>
<evidence type="ECO:0000256" key="2">
    <source>
        <dbReference type="ARBA" id="ARBA00008335"/>
    </source>
</evidence>
<feature type="transmembrane region" description="Helical" evidence="8">
    <location>
        <begin position="46"/>
        <end position="63"/>
    </location>
</feature>
<accession>A0A369C2S1</accession>
<protein>
    <submittedName>
        <fullName evidence="10">YNFM family putative membrane transporter</fullName>
    </submittedName>
</protein>
<keyword evidence="5 8" id="KW-0812">Transmembrane</keyword>
<dbReference type="CDD" id="cd17324">
    <property type="entry name" value="MFS_NepI_like"/>
    <property type="match status" value="1"/>
</dbReference>
<dbReference type="PROSITE" id="PS50850">
    <property type="entry name" value="MFS"/>
    <property type="match status" value="1"/>
</dbReference>
<keyword evidence="6 8" id="KW-1133">Transmembrane helix</keyword>
<feature type="transmembrane region" description="Helical" evidence="8">
    <location>
        <begin position="269"/>
        <end position="291"/>
    </location>
</feature>
<dbReference type="InterPro" id="IPR020846">
    <property type="entry name" value="MFS_dom"/>
</dbReference>
<dbReference type="RefSeq" id="WP_114280216.1">
    <property type="nucleotide sequence ID" value="NZ_QPJY01000007.1"/>
</dbReference>
<reference evidence="10 11" key="1">
    <citation type="submission" date="2018-07" db="EMBL/GenBank/DDBJ databases">
        <title>Genomic Encyclopedia of Type Strains, Phase IV (KMG-IV): sequencing the most valuable type-strain genomes for metagenomic binning, comparative biology and taxonomic classification.</title>
        <authorList>
            <person name="Goeker M."/>
        </authorList>
    </citation>
    <scope>NUCLEOTIDE SEQUENCE [LARGE SCALE GENOMIC DNA]</scope>
    <source>
        <strain evidence="10 11">DSM 26407</strain>
    </source>
</reference>
<organism evidence="10 11">
    <name type="scientific">Thioalbus denitrificans</name>
    <dbReference type="NCBI Taxonomy" id="547122"/>
    <lineage>
        <taxon>Bacteria</taxon>
        <taxon>Pseudomonadati</taxon>
        <taxon>Pseudomonadota</taxon>
        <taxon>Gammaproteobacteria</taxon>
        <taxon>Chromatiales</taxon>
        <taxon>Ectothiorhodospiraceae</taxon>
        <taxon>Thioalbus</taxon>
    </lineage>
</organism>
<dbReference type="GO" id="GO:0005886">
    <property type="term" value="C:plasma membrane"/>
    <property type="evidence" value="ECO:0007669"/>
    <property type="project" value="UniProtKB-SubCell"/>
</dbReference>
<feature type="transmembrane region" description="Helical" evidence="8">
    <location>
        <begin position="75"/>
        <end position="98"/>
    </location>
</feature>
<evidence type="ECO:0000256" key="6">
    <source>
        <dbReference type="ARBA" id="ARBA00022989"/>
    </source>
</evidence>
<feature type="transmembrane region" description="Helical" evidence="8">
    <location>
        <begin position="134"/>
        <end position="155"/>
    </location>
</feature>
<evidence type="ECO:0000313" key="11">
    <source>
        <dbReference type="Proteomes" id="UP000252707"/>
    </source>
</evidence>
<evidence type="ECO:0000313" key="10">
    <source>
        <dbReference type="EMBL" id="RCX28270.1"/>
    </source>
</evidence>
<dbReference type="PANTHER" id="PTHR43271:SF2">
    <property type="entry name" value="BLL2771 PROTEIN"/>
    <property type="match status" value="1"/>
</dbReference>
<name>A0A369C2S1_9GAMM</name>
<evidence type="ECO:0000259" key="9">
    <source>
        <dbReference type="PROSITE" id="PS50850"/>
    </source>
</evidence>
<feature type="transmembrane region" description="Helical" evidence="8">
    <location>
        <begin position="297"/>
        <end position="319"/>
    </location>
</feature>